<comment type="caution">
    <text evidence="1">The sequence shown here is derived from an EMBL/GenBank/DDBJ whole genome shotgun (WGS) entry which is preliminary data.</text>
</comment>
<sequence>MNHIFMAYYGNADLNMLETCLNSLRMRCKSAKIFIITDGFKEQSYIANKYRAEFLKLPRERFKDRRALLKIEELQYYMQGCSFGDQIVVADVDILFLGNPISAFSYGPSFDIGITTRDYKYYYPINAGIFFLTVNKKTKEFMRFHVEQSTKATWPPYMKFRKKFNHERYGHDWTVGQDFLNVAWQQRKILNDKMIAGLTIRDLGCRFNYCPARDVIGEAGAQDKILEMYAANKITRSPIA</sequence>
<dbReference type="EMBL" id="BART01007597">
    <property type="protein sequence ID" value="GAG60247.1"/>
    <property type="molecule type" value="Genomic_DNA"/>
</dbReference>
<dbReference type="InterPro" id="IPR029044">
    <property type="entry name" value="Nucleotide-diphossugar_trans"/>
</dbReference>
<dbReference type="Gene3D" id="3.90.550.10">
    <property type="entry name" value="Spore Coat Polysaccharide Biosynthesis Protein SpsA, Chain A"/>
    <property type="match status" value="1"/>
</dbReference>
<proteinExistence type="predicted"/>
<evidence type="ECO:0000313" key="1">
    <source>
        <dbReference type="EMBL" id="GAG60247.1"/>
    </source>
</evidence>
<dbReference type="AlphaFoldDB" id="X0ZQ93"/>
<reference evidence="1" key="1">
    <citation type="journal article" date="2014" name="Front. Microbiol.">
        <title>High frequency of phylogenetically diverse reductive dehalogenase-homologous genes in deep subseafloor sedimentary metagenomes.</title>
        <authorList>
            <person name="Kawai M."/>
            <person name="Futagami T."/>
            <person name="Toyoda A."/>
            <person name="Takaki Y."/>
            <person name="Nishi S."/>
            <person name="Hori S."/>
            <person name="Arai W."/>
            <person name="Tsubouchi T."/>
            <person name="Morono Y."/>
            <person name="Uchiyama I."/>
            <person name="Ito T."/>
            <person name="Fujiyama A."/>
            <person name="Inagaki F."/>
            <person name="Takami H."/>
        </authorList>
    </citation>
    <scope>NUCLEOTIDE SEQUENCE</scope>
    <source>
        <strain evidence="1">Expedition CK06-06</strain>
    </source>
</reference>
<accession>X0ZQ93</accession>
<gene>
    <name evidence="1" type="ORF">S01H4_17265</name>
</gene>
<evidence type="ECO:0008006" key="2">
    <source>
        <dbReference type="Google" id="ProtNLM"/>
    </source>
</evidence>
<organism evidence="1">
    <name type="scientific">marine sediment metagenome</name>
    <dbReference type="NCBI Taxonomy" id="412755"/>
    <lineage>
        <taxon>unclassified sequences</taxon>
        <taxon>metagenomes</taxon>
        <taxon>ecological metagenomes</taxon>
    </lineage>
</organism>
<dbReference type="SUPFAM" id="SSF53448">
    <property type="entry name" value="Nucleotide-diphospho-sugar transferases"/>
    <property type="match status" value="1"/>
</dbReference>
<name>X0ZQ93_9ZZZZ</name>
<protein>
    <recommendedName>
        <fullName evidence="2">Nucleotide-diphospho-sugar transferase domain-containing protein</fullName>
    </recommendedName>
</protein>